<dbReference type="RefSeq" id="XP_029301509.1">
    <property type="nucleotide sequence ID" value="XM_029445649.1"/>
</dbReference>
<evidence type="ECO:0000313" key="4">
    <source>
        <dbReference type="RefSeq" id="XP_029301510.1"/>
    </source>
</evidence>
<feature type="compositionally biased region" description="Low complexity" evidence="1">
    <location>
        <begin position="253"/>
        <end position="289"/>
    </location>
</feature>
<evidence type="ECO:0000313" key="3">
    <source>
        <dbReference type="RefSeq" id="XP_029301509.1"/>
    </source>
</evidence>
<dbReference type="GeneID" id="115017328"/>
<dbReference type="RefSeq" id="XP_029301510.1">
    <property type="nucleotide sequence ID" value="XM_029445650.1"/>
</dbReference>
<evidence type="ECO:0000313" key="5">
    <source>
        <dbReference type="RefSeq" id="XP_029301512.1"/>
    </source>
</evidence>
<dbReference type="GeneTree" id="ENSGT00510000048522"/>
<sequence length="458" mass="49422">MPKAQPCLSEHSPCAASSKNAKNKSNSMTLMAIRETKDTNDSSGRGSRCSSEKDSGYSDGSDWQQTDVDDQRSNKSQSKGSGHAEPSQPGRTKDLGNPGNPTLMPAGRELPPIYIINNIVLKQLSVGADSEPDMIQKRGQLPQRNGSRETGTSGAAHMILLQQPSLSPATLDLHNPVSQKSNVPRKKIIGTYLPILNSYPRIAPHPSKKPPDKSSNDESLNLSKRECTEPKSDEQQLYEQPKSAILTHGLPCSSSTRDGPSSSSATTVSPSQGSKSGSSLYTSSSILPSRGLHRNNPTSTRNRRFLNTVEILRQSGLLDITLRTKELLRQSNATEQNIAQLRQHTELLCQAASDLGCNLSGITAWEHLHRAMAESGSYPNLEILQNLQFPCHLPSVGQPASLSAGDVNRPLAAESSEEPASRLLTTMLHPNSGEFWQLEAGGKSSENVIFMSPDSSTG</sequence>
<name>A0A6J2QWD4_COTGO</name>
<dbReference type="KEGG" id="cgob:115017328"/>
<protein>
    <submittedName>
        <fullName evidence="3 4">CLOCK-interacting pacemaker-like isoform X1</fullName>
    </submittedName>
</protein>
<dbReference type="InterPro" id="IPR031602">
    <property type="entry name" value="CIPC"/>
</dbReference>
<dbReference type="GO" id="GO:0042754">
    <property type="term" value="P:negative regulation of circadian rhythm"/>
    <property type="evidence" value="ECO:0007669"/>
    <property type="project" value="InterPro"/>
</dbReference>
<dbReference type="AlphaFoldDB" id="A0A6J2QWD4"/>
<feature type="compositionally biased region" description="Low complexity" evidence="1">
    <location>
        <begin position="15"/>
        <end position="27"/>
    </location>
</feature>
<accession>A0A6J2QWD4</accession>
<dbReference type="GO" id="GO:0045892">
    <property type="term" value="P:negative regulation of DNA-templated transcription"/>
    <property type="evidence" value="ECO:0007669"/>
    <property type="project" value="InterPro"/>
</dbReference>
<feature type="region of interest" description="Disordered" evidence="1">
    <location>
        <begin position="1"/>
        <end position="108"/>
    </location>
</feature>
<dbReference type="PANTHER" id="PTHR34648:SF7">
    <property type="entry name" value="SI:CH211-132B12.7"/>
    <property type="match status" value="1"/>
</dbReference>
<proteinExistence type="predicted"/>
<dbReference type="OrthoDB" id="6374619at2759"/>
<dbReference type="GO" id="GO:0005634">
    <property type="term" value="C:nucleus"/>
    <property type="evidence" value="ECO:0007669"/>
    <property type="project" value="TreeGrafter"/>
</dbReference>
<feature type="compositionally biased region" description="Basic and acidic residues" evidence="1">
    <location>
        <begin position="223"/>
        <end position="234"/>
    </location>
</feature>
<feature type="region of interest" description="Disordered" evidence="1">
    <location>
        <begin position="199"/>
        <end position="301"/>
    </location>
</feature>
<keyword evidence="2" id="KW-1185">Reference proteome</keyword>
<organism evidence="2 5">
    <name type="scientific">Cottoperca gobio</name>
    <name type="common">Frogmouth</name>
    <name type="synonym">Aphritis gobio</name>
    <dbReference type="NCBI Taxonomy" id="56716"/>
    <lineage>
        <taxon>Eukaryota</taxon>
        <taxon>Metazoa</taxon>
        <taxon>Chordata</taxon>
        <taxon>Craniata</taxon>
        <taxon>Vertebrata</taxon>
        <taxon>Euteleostomi</taxon>
        <taxon>Actinopterygii</taxon>
        <taxon>Neopterygii</taxon>
        <taxon>Teleostei</taxon>
        <taxon>Neoteleostei</taxon>
        <taxon>Acanthomorphata</taxon>
        <taxon>Eupercaria</taxon>
        <taxon>Perciformes</taxon>
        <taxon>Notothenioidei</taxon>
        <taxon>Bovichtidae</taxon>
        <taxon>Cottoperca</taxon>
    </lineage>
</organism>
<evidence type="ECO:0000256" key="1">
    <source>
        <dbReference type="SAM" id="MobiDB-lite"/>
    </source>
</evidence>
<evidence type="ECO:0000313" key="2">
    <source>
        <dbReference type="Proteomes" id="UP000504630"/>
    </source>
</evidence>
<dbReference type="RefSeq" id="XP_029301512.1">
    <property type="nucleotide sequence ID" value="XM_029445652.1"/>
</dbReference>
<reference evidence="3 4" key="1">
    <citation type="submission" date="2025-04" db="UniProtKB">
        <authorList>
            <consortium name="RefSeq"/>
        </authorList>
    </citation>
    <scope>IDENTIFICATION</scope>
</reference>
<dbReference type="PANTHER" id="PTHR34648">
    <property type="entry name" value="CLOCK-INTERACTING PACEMAKER"/>
    <property type="match status" value="1"/>
</dbReference>
<gene>
    <name evidence="3 4 5" type="primary">LOC115017328</name>
</gene>
<dbReference type="Pfam" id="PF15800">
    <property type="entry name" value="CiPC"/>
    <property type="match status" value="2"/>
</dbReference>
<dbReference type="Proteomes" id="UP000504630">
    <property type="component" value="Chromosome 13"/>
</dbReference>